<organism evidence="1 2">
    <name type="scientific">Lysinibacillus mangiferihumi</name>
    <dbReference type="NCBI Taxonomy" id="1130819"/>
    <lineage>
        <taxon>Bacteria</taxon>
        <taxon>Bacillati</taxon>
        <taxon>Bacillota</taxon>
        <taxon>Bacilli</taxon>
        <taxon>Bacillales</taxon>
        <taxon>Bacillaceae</taxon>
        <taxon>Lysinibacillus</taxon>
    </lineage>
</organism>
<comment type="caution">
    <text evidence="1">The sequence shown here is derived from an EMBL/GenBank/DDBJ whole genome shotgun (WGS) entry which is preliminary data.</text>
</comment>
<accession>A0A4U2Y0C4</accession>
<keyword evidence="2" id="KW-1185">Reference proteome</keyword>
<evidence type="ECO:0000313" key="2">
    <source>
        <dbReference type="Proteomes" id="UP000308744"/>
    </source>
</evidence>
<protein>
    <submittedName>
        <fullName evidence="1">Uncharacterized protein</fullName>
    </submittedName>
</protein>
<sequence length="66" mass="7094">MAEEGKKELGEGMQIFLDNKNYASITFQVNYLAFRNLATGNTDFTIAQGNIIPAKVLTASGGSIPI</sequence>
<proteinExistence type="predicted"/>
<gene>
    <name evidence="1" type="ORF">FC756_22420</name>
</gene>
<name>A0A4U2Y0C4_9BACI</name>
<dbReference type="EMBL" id="SZPU01000102">
    <property type="protein sequence ID" value="TKI53788.1"/>
    <property type="molecule type" value="Genomic_DNA"/>
</dbReference>
<dbReference type="Proteomes" id="UP000308744">
    <property type="component" value="Unassembled WGS sequence"/>
</dbReference>
<evidence type="ECO:0000313" key="1">
    <source>
        <dbReference type="EMBL" id="TKI53788.1"/>
    </source>
</evidence>
<reference evidence="1 2" key="1">
    <citation type="submission" date="2019-04" db="EMBL/GenBank/DDBJ databases">
        <title>Lysinibacillus genome sequencing.</title>
        <authorList>
            <person name="Dunlap C."/>
        </authorList>
    </citation>
    <scope>NUCLEOTIDE SEQUENCE [LARGE SCALE GENOMIC DNA]</scope>
    <source>
        <strain evidence="1 2">CCTCC AB 2010389</strain>
    </source>
</reference>
<dbReference type="RefSeq" id="WP_107897283.1">
    <property type="nucleotide sequence ID" value="NZ_PYWM01000036.1"/>
</dbReference>
<dbReference type="AlphaFoldDB" id="A0A4U2Y0C4"/>